<dbReference type="GO" id="GO:0006636">
    <property type="term" value="P:unsaturated fatty acid biosynthetic process"/>
    <property type="evidence" value="ECO:0007669"/>
    <property type="project" value="TreeGrafter"/>
</dbReference>
<evidence type="ECO:0000256" key="4">
    <source>
        <dbReference type="ARBA" id="ARBA00022692"/>
    </source>
</evidence>
<comment type="subcellular location">
    <subcellularLocation>
        <location evidence="1">Membrane</location>
        <topology evidence="1">Multi-pass membrane protein</topology>
    </subcellularLocation>
</comment>
<evidence type="ECO:0000256" key="8">
    <source>
        <dbReference type="ARBA" id="ARBA00023098"/>
    </source>
</evidence>
<dbReference type="InterPro" id="IPR015876">
    <property type="entry name" value="Acyl-CoA_DS"/>
</dbReference>
<evidence type="ECO:0000313" key="13">
    <source>
        <dbReference type="EnsemblMetazoa" id="CJA15941.1"/>
    </source>
</evidence>
<keyword evidence="9 12" id="KW-0472">Membrane</keyword>
<evidence type="ECO:0008006" key="15">
    <source>
        <dbReference type="Google" id="ProtNLM"/>
    </source>
</evidence>
<evidence type="ECO:0000256" key="5">
    <source>
        <dbReference type="ARBA" id="ARBA00022832"/>
    </source>
</evidence>
<keyword evidence="6 12" id="KW-1133">Transmembrane helix</keyword>
<evidence type="ECO:0000256" key="9">
    <source>
        <dbReference type="ARBA" id="ARBA00023136"/>
    </source>
</evidence>
<dbReference type="EnsemblMetazoa" id="CJA15941.1">
    <property type="protein sequence ID" value="CJA15941.1"/>
    <property type="gene ID" value="WBGene00135145"/>
</dbReference>
<evidence type="ECO:0000256" key="2">
    <source>
        <dbReference type="ARBA" id="ARBA00009295"/>
    </source>
</evidence>
<dbReference type="GO" id="GO:0005506">
    <property type="term" value="F:iron ion binding"/>
    <property type="evidence" value="ECO:0007669"/>
    <property type="project" value="TreeGrafter"/>
</dbReference>
<feature type="transmembrane region" description="Helical" evidence="12">
    <location>
        <begin position="211"/>
        <end position="231"/>
    </location>
</feature>
<accession>A0A8R1E013</accession>
<evidence type="ECO:0000256" key="1">
    <source>
        <dbReference type="ARBA" id="ARBA00004141"/>
    </source>
</evidence>
<organism evidence="13 14">
    <name type="scientific">Caenorhabditis japonica</name>
    <dbReference type="NCBI Taxonomy" id="281687"/>
    <lineage>
        <taxon>Eukaryota</taxon>
        <taxon>Metazoa</taxon>
        <taxon>Ecdysozoa</taxon>
        <taxon>Nematoda</taxon>
        <taxon>Chromadorea</taxon>
        <taxon>Rhabditida</taxon>
        <taxon>Rhabditina</taxon>
        <taxon>Rhabditomorpha</taxon>
        <taxon>Rhabditoidea</taxon>
        <taxon>Rhabditidae</taxon>
        <taxon>Peloderinae</taxon>
        <taxon>Caenorhabditis</taxon>
    </lineage>
</organism>
<keyword evidence="10 11" id="KW-0275">Fatty acid biosynthesis</keyword>
<dbReference type="AlphaFoldDB" id="A0A8R1E013"/>
<evidence type="ECO:0000256" key="12">
    <source>
        <dbReference type="SAM" id="Phobius"/>
    </source>
</evidence>
<feature type="transmembrane region" description="Helical" evidence="12">
    <location>
        <begin position="67"/>
        <end position="86"/>
    </location>
</feature>
<reference evidence="14" key="1">
    <citation type="submission" date="2010-08" db="EMBL/GenBank/DDBJ databases">
        <authorList>
            <consortium name="Caenorhabditis japonica Sequencing Consortium"/>
            <person name="Wilson R.K."/>
        </authorList>
    </citation>
    <scope>NUCLEOTIDE SEQUENCE [LARGE SCALE GENOMIC DNA]</scope>
    <source>
        <strain evidence="14">DF5081</strain>
    </source>
</reference>
<dbReference type="CDD" id="cd03505">
    <property type="entry name" value="Delta9-FADS-like"/>
    <property type="match status" value="1"/>
</dbReference>
<feature type="transmembrane region" description="Helical" evidence="12">
    <location>
        <begin position="185"/>
        <end position="205"/>
    </location>
</feature>
<comment type="cofactor">
    <cofactor evidence="11">
        <name>Fe(2+)</name>
        <dbReference type="ChEBI" id="CHEBI:29033"/>
    </cofactor>
</comment>
<evidence type="ECO:0000313" key="14">
    <source>
        <dbReference type="Proteomes" id="UP000005237"/>
    </source>
</evidence>
<dbReference type="PANTHER" id="PTHR11351:SF27">
    <property type="entry name" value="DELTA(9)-FATTY-ACID DESATURASE FAT-5"/>
    <property type="match status" value="1"/>
</dbReference>
<dbReference type="GO" id="GO:0004768">
    <property type="term" value="F:stearoyl-CoA 9-desaturase activity"/>
    <property type="evidence" value="ECO:0007669"/>
    <property type="project" value="TreeGrafter"/>
</dbReference>
<keyword evidence="3 11" id="KW-0444">Lipid biosynthesis</keyword>
<comment type="similarity">
    <text evidence="2 11">Belongs to the fatty acid desaturase type 1 family.</text>
</comment>
<keyword evidence="4 11" id="KW-0812">Transmembrane</keyword>
<sequence>MSIKVDALISRQFLAANLDEIREMREESRKQDAKSHIVWRNVALFFALHVGAAIGLFQIFFDAKWATVAWVFILHMLGSVGITAGAHRLWAHRSYKATLPMRIFLMCLNNIALQNDIIEWARDHRCHHKWTDTDADPHSTHRGMFFAHMGWLLVKKHDQVKEQGAKLDLSDLYEDPVLVFQRKNYLPLVLIFCFVLPTFIPVYFWGETAFIAFYTAALFRYAFTLHVTWCINSVSHWIGWQPYDHNASSVDNLWTTVTAMGEGGHNYHHAFPQDYRTSEHATWLNWTRVFIDASAALGLVYDRKTTAEEVIERQCKNAGCETERAKMLHKLGG</sequence>
<dbReference type="PRINTS" id="PR00075">
    <property type="entry name" value="FACDDSATRASE"/>
</dbReference>
<evidence type="ECO:0000256" key="10">
    <source>
        <dbReference type="ARBA" id="ARBA00023160"/>
    </source>
</evidence>
<keyword evidence="7 11" id="KW-0560">Oxidoreductase</keyword>
<dbReference type="OMA" id="AIFTAKW"/>
<keyword evidence="8" id="KW-0443">Lipid metabolism</keyword>
<reference evidence="13" key="2">
    <citation type="submission" date="2022-06" db="UniProtKB">
        <authorList>
            <consortium name="EnsemblMetazoa"/>
        </authorList>
    </citation>
    <scope>IDENTIFICATION</scope>
    <source>
        <strain evidence="13">DF5081</strain>
    </source>
</reference>
<evidence type="ECO:0000256" key="7">
    <source>
        <dbReference type="ARBA" id="ARBA00023002"/>
    </source>
</evidence>
<dbReference type="Proteomes" id="UP000005237">
    <property type="component" value="Unassembled WGS sequence"/>
</dbReference>
<keyword evidence="5" id="KW-0276">Fatty acid metabolism</keyword>
<proteinExistence type="inferred from homology"/>
<dbReference type="GO" id="GO:0005789">
    <property type="term" value="C:endoplasmic reticulum membrane"/>
    <property type="evidence" value="ECO:0007669"/>
    <property type="project" value="TreeGrafter"/>
</dbReference>
<comment type="domain">
    <text evidence="11">The histidine box domains are involved in binding the catalytic metal ions.</text>
</comment>
<evidence type="ECO:0000256" key="11">
    <source>
        <dbReference type="RuleBase" id="RU000581"/>
    </source>
</evidence>
<feature type="transmembrane region" description="Helical" evidence="12">
    <location>
        <begin position="38"/>
        <end position="61"/>
    </location>
</feature>
<name>A0A8R1E013_CAEJA</name>
<keyword evidence="14" id="KW-1185">Reference proteome</keyword>
<protein>
    <recommendedName>
        <fullName evidence="15">Fatty acid desaturase domain-containing protein</fullName>
    </recommendedName>
</protein>
<dbReference type="PANTHER" id="PTHR11351">
    <property type="entry name" value="ACYL-COA DESATURASE"/>
    <property type="match status" value="1"/>
</dbReference>
<evidence type="ECO:0000256" key="6">
    <source>
        <dbReference type="ARBA" id="ARBA00022989"/>
    </source>
</evidence>
<evidence type="ECO:0000256" key="3">
    <source>
        <dbReference type="ARBA" id="ARBA00022516"/>
    </source>
</evidence>